<comment type="similarity">
    <text evidence="1">Belongs to the IMPDH/GMPR family.</text>
</comment>
<dbReference type="PANTHER" id="PTHR11911:SF111">
    <property type="entry name" value="INOSINE-5'-MONOPHOSPHATE DEHYDROGENASE"/>
    <property type="match status" value="1"/>
</dbReference>
<dbReference type="Pfam" id="PF00478">
    <property type="entry name" value="IMPDH"/>
    <property type="match status" value="1"/>
</dbReference>
<dbReference type="InterPro" id="IPR005990">
    <property type="entry name" value="IMP_DH"/>
</dbReference>
<protein>
    <recommendedName>
        <fullName evidence="2">IMP dehydrogenase/GMP reductase domain-containing protein</fullName>
    </recommendedName>
</protein>
<dbReference type="PANTHER" id="PTHR11911">
    <property type="entry name" value="INOSINE-5-MONOPHOSPHATE DEHYDROGENASE RELATED"/>
    <property type="match status" value="1"/>
</dbReference>
<reference evidence="3 4" key="1">
    <citation type="journal article" date="2023" name="Plants (Basel)">
        <title>Bridging the Gap: Combining Genomics and Transcriptomics Approaches to Understand Stylosanthes scabra, an Orphan Legume from the Brazilian Caatinga.</title>
        <authorList>
            <person name="Ferreira-Neto J.R.C."/>
            <person name="da Silva M.D."/>
            <person name="Binneck E."/>
            <person name="de Melo N.F."/>
            <person name="da Silva R.H."/>
            <person name="de Melo A.L.T.M."/>
            <person name="Pandolfi V."/>
            <person name="Bustamante F.O."/>
            <person name="Brasileiro-Vidal A.C."/>
            <person name="Benko-Iseppon A.M."/>
        </authorList>
    </citation>
    <scope>NUCLEOTIDE SEQUENCE [LARGE SCALE GENOMIC DNA]</scope>
    <source>
        <tissue evidence="3">Leaves</tissue>
    </source>
</reference>
<proteinExistence type="inferred from homology"/>
<organism evidence="3 4">
    <name type="scientific">Stylosanthes scabra</name>
    <dbReference type="NCBI Taxonomy" id="79078"/>
    <lineage>
        <taxon>Eukaryota</taxon>
        <taxon>Viridiplantae</taxon>
        <taxon>Streptophyta</taxon>
        <taxon>Embryophyta</taxon>
        <taxon>Tracheophyta</taxon>
        <taxon>Spermatophyta</taxon>
        <taxon>Magnoliopsida</taxon>
        <taxon>eudicotyledons</taxon>
        <taxon>Gunneridae</taxon>
        <taxon>Pentapetalae</taxon>
        <taxon>rosids</taxon>
        <taxon>fabids</taxon>
        <taxon>Fabales</taxon>
        <taxon>Fabaceae</taxon>
        <taxon>Papilionoideae</taxon>
        <taxon>50 kb inversion clade</taxon>
        <taxon>dalbergioids sensu lato</taxon>
        <taxon>Dalbergieae</taxon>
        <taxon>Pterocarpus clade</taxon>
        <taxon>Stylosanthes</taxon>
    </lineage>
</organism>
<dbReference type="Proteomes" id="UP001341840">
    <property type="component" value="Unassembled WGS sequence"/>
</dbReference>
<sequence>MVGSFLAGSTETPGTYEYQNGQRVKKCKGMGSLEAMGVVGAVKDKDSVLTFKVPTIHLASCQAKVSRYWHKLYAVCL</sequence>
<accession>A0ABU6US45</accession>
<dbReference type="SUPFAM" id="SSF51412">
    <property type="entry name" value="Inosine monophosphate dehydrogenase (IMPDH)"/>
    <property type="match status" value="1"/>
</dbReference>
<evidence type="ECO:0000256" key="1">
    <source>
        <dbReference type="ARBA" id="ARBA00005502"/>
    </source>
</evidence>
<gene>
    <name evidence="3" type="ORF">PIB30_087011</name>
</gene>
<comment type="caution">
    <text evidence="3">The sequence shown here is derived from an EMBL/GenBank/DDBJ whole genome shotgun (WGS) entry which is preliminary data.</text>
</comment>
<dbReference type="InterPro" id="IPR001093">
    <property type="entry name" value="IMP_DH_GMPRt"/>
</dbReference>
<dbReference type="EMBL" id="JASCZI010122343">
    <property type="protein sequence ID" value="MED6164162.1"/>
    <property type="molecule type" value="Genomic_DNA"/>
</dbReference>
<feature type="domain" description="IMP dehydrogenase/GMP reductase" evidence="2">
    <location>
        <begin position="1"/>
        <end position="38"/>
    </location>
</feature>
<dbReference type="Gene3D" id="3.20.20.70">
    <property type="entry name" value="Aldolase class I"/>
    <property type="match status" value="1"/>
</dbReference>
<keyword evidence="4" id="KW-1185">Reference proteome</keyword>
<name>A0ABU6US45_9FABA</name>
<evidence type="ECO:0000313" key="3">
    <source>
        <dbReference type="EMBL" id="MED6164162.1"/>
    </source>
</evidence>
<dbReference type="InterPro" id="IPR013785">
    <property type="entry name" value="Aldolase_TIM"/>
</dbReference>
<evidence type="ECO:0000313" key="4">
    <source>
        <dbReference type="Proteomes" id="UP001341840"/>
    </source>
</evidence>
<evidence type="ECO:0000259" key="2">
    <source>
        <dbReference type="Pfam" id="PF00478"/>
    </source>
</evidence>